<dbReference type="EMBL" id="BONK01000017">
    <property type="protein sequence ID" value="GIG23252.1"/>
    <property type="molecule type" value="Genomic_DNA"/>
</dbReference>
<evidence type="ECO:0000313" key="1">
    <source>
        <dbReference type="EMBL" id="GIG23252.1"/>
    </source>
</evidence>
<dbReference type="Proteomes" id="UP000632740">
    <property type="component" value="Unassembled WGS sequence"/>
</dbReference>
<reference evidence="1" key="1">
    <citation type="submission" date="2021-01" db="EMBL/GenBank/DDBJ databases">
        <title>Whole genome shotgun sequence of Cellulomonas chitinilytica NBRC 110799.</title>
        <authorList>
            <person name="Komaki H."/>
            <person name="Tamura T."/>
        </authorList>
    </citation>
    <scope>NUCLEOTIDE SEQUENCE</scope>
    <source>
        <strain evidence="1">NBRC 110799</strain>
    </source>
</reference>
<comment type="caution">
    <text evidence="1">The sequence shown here is derived from an EMBL/GenBank/DDBJ whole genome shotgun (WGS) entry which is preliminary data.</text>
</comment>
<protein>
    <submittedName>
        <fullName evidence="1">Uncharacterized protein</fullName>
    </submittedName>
</protein>
<dbReference type="RefSeq" id="WP_203758258.1">
    <property type="nucleotide sequence ID" value="NZ_BONK01000017.1"/>
</dbReference>
<evidence type="ECO:0000313" key="2">
    <source>
        <dbReference type="Proteomes" id="UP000632740"/>
    </source>
</evidence>
<organism evidence="1 2">
    <name type="scientific">Cellulomonas chitinilytica</name>
    <dbReference type="NCBI Taxonomy" id="398759"/>
    <lineage>
        <taxon>Bacteria</taxon>
        <taxon>Bacillati</taxon>
        <taxon>Actinomycetota</taxon>
        <taxon>Actinomycetes</taxon>
        <taxon>Micrococcales</taxon>
        <taxon>Cellulomonadaceae</taxon>
        <taxon>Cellulomonas</taxon>
    </lineage>
</organism>
<dbReference type="AlphaFoldDB" id="A0A919P6X7"/>
<gene>
    <name evidence="1" type="ORF">Cch01nite_39760</name>
</gene>
<accession>A0A919P6X7</accession>
<name>A0A919P6X7_9CELL</name>
<keyword evidence="2" id="KW-1185">Reference proteome</keyword>
<sequence>MVARSGAALRDAASFLRLQRSAGNRAVATAAPGARPVVQRAELTLSGGGRVGDADATGVNIREDVLRWMDRLHVMWGLNDADYGTEHARVTALPAGAAVPVAQIGATIAAWRRLVLPTLAAPVAQNLMRVAISDGIGVGLANKKDDVAAVQDFVHAQWLLSNDDYGSATAPAERAVVMGSGATVDLATVPRTAAALRTAMQMLTTSTAFRNPLGAGLTGPLAASETADIAAYEAAKTHHDANRTQATTWVDEGFNQVADRTLKNSCEWVKTGRSKVFILSATHDSTARAAASGFPAGATWFSYPAGDLYSSAVYYRRKMPTEGFDNTNVDVQDDANVDGFQNGSDIALMETALARGRDYLWSVLKHEAQHGADHHGTGNFELYRTEFNAYWLGSREYDAESPTRVVQHWGRSWRARQWAIFDHLYHDTAYAYVKTAWDSEAGLPPAARTFRTAVRDYWHPETVNPTNSVRIDAFVTAVEAASHADCTAAAAPGNPRLAAISTAAAALTADDKTDIRAGGAMTSLLRAHLTGQPLVDVRRLLR</sequence>
<proteinExistence type="predicted"/>